<comment type="similarity">
    <text evidence="1">Belongs to the thioredoxin family.</text>
</comment>
<proteinExistence type="inferred from homology"/>
<accession>A0A6G0XU59</accession>
<dbReference type="GO" id="GO:0047134">
    <property type="term" value="F:protein-disulfide reductase [NAD(P)H] activity"/>
    <property type="evidence" value="ECO:0007669"/>
    <property type="project" value="InterPro"/>
</dbReference>
<comment type="caution">
    <text evidence="3">The sequence shown here is derived from an EMBL/GenBank/DDBJ whole genome shotgun (WGS) entry which is preliminary data.</text>
</comment>
<dbReference type="Gene3D" id="3.40.30.10">
    <property type="entry name" value="Glutaredoxin"/>
    <property type="match status" value="2"/>
</dbReference>
<dbReference type="InterPro" id="IPR010357">
    <property type="entry name" value="TXNDC17_dom"/>
</dbReference>
<reference evidence="3 4" key="1">
    <citation type="submission" date="2019-07" db="EMBL/GenBank/DDBJ databases">
        <title>Genomics analysis of Aphanomyces spp. identifies a new class of oomycete effector associated with host adaptation.</title>
        <authorList>
            <person name="Gaulin E."/>
        </authorList>
    </citation>
    <scope>NUCLEOTIDE SEQUENCE [LARGE SCALE GENOMIC DNA]</scope>
    <source>
        <strain evidence="3 4">ATCC 201684</strain>
    </source>
</reference>
<gene>
    <name evidence="3" type="ORF">Ae201684_001602</name>
</gene>
<sequence>MLPRSSTASASSSASSALARCSTLQWMQWSIAFFVVSSVVFLSQISTKLRTQEAVSMIRHNHLRPAPLEEPHQLVRDTVAGFDAAKLYLAKADFKDEQPDFIVIMSGTRPNGEYWCRDCQVAKEPLNQAFTAKSRHHLLVTVGSHAEWVKSSNPFRTDPLFHIDEIPALLRNNGNLNTSVILTGGAFLSDTDMLDAILGPTQMQPAVEQVDTFDGMMSVLEQHQSSGTTSDLFLYFISGSTPSGELWCPFCAKADTPVMLYYEKFASKDAKLLRVVTAATYEDWHRDDNRFRTQTVIEISGLPMLVRVKPHQDQIAFEEFTTFFEETALLKAFFQGEAFA</sequence>
<dbReference type="AlphaFoldDB" id="A0A6G0XU59"/>
<feature type="domain" description="Thioredoxin" evidence="2">
    <location>
        <begin position="228"/>
        <end position="312"/>
    </location>
</feature>
<feature type="domain" description="Thioredoxin" evidence="2">
    <location>
        <begin position="93"/>
        <end position="175"/>
    </location>
</feature>
<dbReference type="EMBL" id="VJMJ01000012">
    <property type="protein sequence ID" value="KAF0743962.1"/>
    <property type="molecule type" value="Genomic_DNA"/>
</dbReference>
<dbReference type="PANTHER" id="PTHR12452">
    <property type="entry name" value="42-9-9 PROTEIN-RELATED"/>
    <property type="match status" value="1"/>
</dbReference>
<dbReference type="VEuPathDB" id="FungiDB:AeMF1_003566"/>
<evidence type="ECO:0000313" key="4">
    <source>
        <dbReference type="Proteomes" id="UP000481153"/>
    </source>
</evidence>
<name>A0A6G0XU59_9STRA</name>
<dbReference type="GO" id="GO:0005829">
    <property type="term" value="C:cytosol"/>
    <property type="evidence" value="ECO:0007669"/>
    <property type="project" value="TreeGrafter"/>
</dbReference>
<dbReference type="Proteomes" id="UP000481153">
    <property type="component" value="Unassembled WGS sequence"/>
</dbReference>
<evidence type="ECO:0000259" key="2">
    <source>
        <dbReference type="Pfam" id="PF06110"/>
    </source>
</evidence>
<dbReference type="InterPro" id="IPR045108">
    <property type="entry name" value="TXNDC17-like"/>
</dbReference>
<evidence type="ECO:0000313" key="3">
    <source>
        <dbReference type="EMBL" id="KAF0743962.1"/>
    </source>
</evidence>
<protein>
    <recommendedName>
        <fullName evidence="2">Thioredoxin domain-containing protein</fullName>
    </recommendedName>
</protein>
<dbReference type="Pfam" id="PF06110">
    <property type="entry name" value="TXD17-like_Trx"/>
    <property type="match status" value="2"/>
</dbReference>
<evidence type="ECO:0000256" key="1">
    <source>
        <dbReference type="ARBA" id="ARBA00008987"/>
    </source>
</evidence>
<dbReference type="PANTHER" id="PTHR12452:SF0">
    <property type="entry name" value="THIOREDOXIN DOMAIN-CONTAINING PROTEIN 17"/>
    <property type="match status" value="1"/>
</dbReference>
<keyword evidence="4" id="KW-1185">Reference proteome</keyword>
<organism evidence="3 4">
    <name type="scientific">Aphanomyces euteiches</name>
    <dbReference type="NCBI Taxonomy" id="100861"/>
    <lineage>
        <taxon>Eukaryota</taxon>
        <taxon>Sar</taxon>
        <taxon>Stramenopiles</taxon>
        <taxon>Oomycota</taxon>
        <taxon>Saprolegniomycetes</taxon>
        <taxon>Saprolegniales</taxon>
        <taxon>Verrucalvaceae</taxon>
        <taxon>Aphanomyces</taxon>
    </lineage>
</organism>